<reference evidence="1" key="1">
    <citation type="submission" date="2016-10" db="EMBL/GenBank/DDBJ databases">
        <title>Genome sequence of Streptomyces mangrovisoli MUSC 149.</title>
        <authorList>
            <person name="Lee L.-H."/>
            <person name="Ser H.-L."/>
        </authorList>
    </citation>
    <scope>NUCLEOTIDE SEQUENCE [LARGE SCALE GENOMIC DNA]</scope>
    <source>
        <strain evidence="1">MUSC 149</strain>
    </source>
</reference>
<comment type="caution">
    <text evidence="1">The sequence shown here is derived from an EMBL/GenBank/DDBJ whole genome shotgun (WGS) entry which is preliminary data.</text>
</comment>
<protein>
    <submittedName>
        <fullName evidence="1">Uncharacterized protein</fullName>
    </submittedName>
</protein>
<dbReference type="OrthoDB" id="7871924at2"/>
<sequence>MSDDVLSVIPTDPEWQPDRASAGRATALAAHLAMEPATDPAADGTQLLDLDIDVTWHDTVTFVDCGSNLERIGCPHCGAVLDLDTWHDLLDAAGDEDGGFPTLTVVVPCCAGTTSLDALDYDWPCGFARFEIALWNPERAWLDDADLAAVATALGHPVRQIRAHI</sequence>
<accession>A0A1J4NSF4</accession>
<name>A0A1J4NSF4_9ACTN</name>
<evidence type="ECO:0000313" key="1">
    <source>
        <dbReference type="EMBL" id="OIJ65409.1"/>
    </source>
</evidence>
<evidence type="ECO:0000313" key="2">
    <source>
        <dbReference type="Proteomes" id="UP000034196"/>
    </source>
</evidence>
<organism evidence="1 2">
    <name type="scientific">Streptomyces mangrovisoli</name>
    <dbReference type="NCBI Taxonomy" id="1428628"/>
    <lineage>
        <taxon>Bacteria</taxon>
        <taxon>Bacillati</taxon>
        <taxon>Actinomycetota</taxon>
        <taxon>Actinomycetes</taxon>
        <taxon>Kitasatosporales</taxon>
        <taxon>Streptomycetaceae</taxon>
        <taxon>Streptomyces</taxon>
    </lineage>
</organism>
<proteinExistence type="predicted"/>
<dbReference type="AlphaFoldDB" id="A0A1J4NSF4"/>
<dbReference type="RefSeq" id="WP_046592232.1">
    <property type="nucleotide sequence ID" value="NZ_LAVA02000058.1"/>
</dbReference>
<gene>
    <name evidence="1" type="ORF">WN71_024400</name>
</gene>
<dbReference type="EMBL" id="LAVA02000058">
    <property type="protein sequence ID" value="OIJ65409.1"/>
    <property type="molecule type" value="Genomic_DNA"/>
</dbReference>
<dbReference type="Proteomes" id="UP000034196">
    <property type="component" value="Unassembled WGS sequence"/>
</dbReference>
<keyword evidence="2" id="KW-1185">Reference proteome</keyword>